<proteinExistence type="predicted"/>
<keyword evidence="2" id="KW-1185">Reference proteome</keyword>
<name>A0AAV9MKB2_9SOLN</name>
<evidence type="ECO:0000313" key="1">
    <source>
        <dbReference type="EMBL" id="KAK4737460.1"/>
    </source>
</evidence>
<dbReference type="EMBL" id="JAWPEI010000001">
    <property type="protein sequence ID" value="KAK4737460.1"/>
    <property type="molecule type" value="Genomic_DNA"/>
</dbReference>
<protein>
    <recommendedName>
        <fullName evidence="3">Reverse transcriptase</fullName>
    </recommendedName>
</protein>
<organism evidence="1 2">
    <name type="scientific">Solanum pinnatisectum</name>
    <name type="common">tansyleaf nightshade</name>
    <dbReference type="NCBI Taxonomy" id="50273"/>
    <lineage>
        <taxon>Eukaryota</taxon>
        <taxon>Viridiplantae</taxon>
        <taxon>Streptophyta</taxon>
        <taxon>Embryophyta</taxon>
        <taxon>Tracheophyta</taxon>
        <taxon>Spermatophyta</taxon>
        <taxon>Magnoliopsida</taxon>
        <taxon>eudicotyledons</taxon>
        <taxon>Gunneridae</taxon>
        <taxon>Pentapetalae</taxon>
        <taxon>asterids</taxon>
        <taxon>lamiids</taxon>
        <taxon>Solanales</taxon>
        <taxon>Solanaceae</taxon>
        <taxon>Solanoideae</taxon>
        <taxon>Solaneae</taxon>
        <taxon>Solanum</taxon>
    </lineage>
</organism>
<reference evidence="1 2" key="1">
    <citation type="submission" date="2023-10" db="EMBL/GenBank/DDBJ databases">
        <title>Genome-Wide Identification Analysis in wild type Solanum Pinnatisectum Reveals Some Genes Defensing Phytophthora Infestans.</title>
        <authorList>
            <person name="Sun C."/>
        </authorList>
    </citation>
    <scope>NUCLEOTIDE SEQUENCE [LARGE SCALE GENOMIC DNA]</scope>
    <source>
        <strain evidence="1">LQN</strain>
        <tissue evidence="1">Leaf</tissue>
    </source>
</reference>
<dbReference type="PANTHER" id="PTHR33710">
    <property type="entry name" value="BNAC02G09200D PROTEIN"/>
    <property type="match status" value="1"/>
</dbReference>
<evidence type="ECO:0000313" key="2">
    <source>
        <dbReference type="Proteomes" id="UP001311915"/>
    </source>
</evidence>
<comment type="caution">
    <text evidence="1">The sequence shown here is derived from an EMBL/GenBank/DDBJ whole genome shotgun (WGS) entry which is preliminary data.</text>
</comment>
<sequence>MGERRGCTRITNVMSDFSRWIEDIELHDPPLNGGNFRWFRGVNHRSAARLARFLYFMKWEETFRNIKQRTLPRVVFDHSPIILECGHWEKKKSSFKFENWWLKVEEFNNLVRGW</sequence>
<accession>A0AAV9MKB2</accession>
<dbReference type="AlphaFoldDB" id="A0AAV9MKB2"/>
<gene>
    <name evidence="1" type="ORF">R3W88_001157</name>
</gene>
<evidence type="ECO:0008006" key="3">
    <source>
        <dbReference type="Google" id="ProtNLM"/>
    </source>
</evidence>
<dbReference type="PANTHER" id="PTHR33710:SF71">
    <property type="entry name" value="ENDONUCLEASE_EXONUCLEASE_PHOSPHATASE DOMAIN-CONTAINING PROTEIN"/>
    <property type="match status" value="1"/>
</dbReference>
<dbReference type="Proteomes" id="UP001311915">
    <property type="component" value="Unassembled WGS sequence"/>
</dbReference>